<feature type="compositionally biased region" description="Basic and acidic residues" evidence="1">
    <location>
        <begin position="51"/>
        <end position="70"/>
    </location>
</feature>
<reference evidence="2 3" key="1">
    <citation type="journal article" date="2005" name="Nature">
        <title>The map-based sequence of the rice genome.</title>
        <authorList>
            <consortium name="International rice genome sequencing project (IRGSP)"/>
            <person name="Matsumoto T."/>
            <person name="Wu J."/>
            <person name="Kanamori H."/>
            <person name="Katayose Y."/>
            <person name="Fujisawa M."/>
            <person name="Namiki N."/>
            <person name="Mizuno H."/>
            <person name="Yamamoto K."/>
            <person name="Antonio B.A."/>
            <person name="Baba T."/>
            <person name="Sakata K."/>
            <person name="Nagamura Y."/>
            <person name="Aoki H."/>
            <person name="Arikawa K."/>
            <person name="Arita K."/>
            <person name="Bito T."/>
            <person name="Chiden Y."/>
            <person name="Fujitsuka N."/>
            <person name="Fukunaka R."/>
            <person name="Hamada M."/>
            <person name="Harada C."/>
            <person name="Hayashi A."/>
            <person name="Hijishita S."/>
            <person name="Honda M."/>
            <person name="Hosokawa S."/>
            <person name="Ichikawa Y."/>
            <person name="Idonuma A."/>
            <person name="Iijima M."/>
            <person name="Ikeda M."/>
            <person name="Ikeno M."/>
            <person name="Ito K."/>
            <person name="Ito S."/>
            <person name="Ito T."/>
            <person name="Ito Y."/>
            <person name="Ito Y."/>
            <person name="Iwabuchi A."/>
            <person name="Kamiya K."/>
            <person name="Karasawa W."/>
            <person name="Kurita K."/>
            <person name="Katagiri S."/>
            <person name="Kikuta A."/>
            <person name="Kobayashi H."/>
            <person name="Kobayashi N."/>
            <person name="Machita K."/>
            <person name="Maehara T."/>
            <person name="Masukawa M."/>
            <person name="Mizubayashi T."/>
            <person name="Mukai Y."/>
            <person name="Nagasaki H."/>
            <person name="Nagata Y."/>
            <person name="Naito S."/>
            <person name="Nakashima M."/>
            <person name="Nakama Y."/>
            <person name="Nakamichi Y."/>
            <person name="Nakamura M."/>
            <person name="Meguro A."/>
            <person name="Negishi M."/>
            <person name="Ohta I."/>
            <person name="Ohta T."/>
            <person name="Okamoto M."/>
            <person name="Ono N."/>
            <person name="Saji S."/>
            <person name="Sakaguchi M."/>
            <person name="Sakai K."/>
            <person name="Shibata M."/>
            <person name="Shimokawa T."/>
            <person name="Song J."/>
            <person name="Takazaki Y."/>
            <person name="Terasawa K."/>
            <person name="Tsugane M."/>
            <person name="Tsuji K."/>
            <person name="Ueda S."/>
            <person name="Waki K."/>
            <person name="Yamagata H."/>
            <person name="Yamamoto M."/>
            <person name="Yamamoto S."/>
            <person name="Yamane H."/>
            <person name="Yoshiki S."/>
            <person name="Yoshihara R."/>
            <person name="Yukawa K."/>
            <person name="Zhong H."/>
            <person name="Yano M."/>
            <person name="Yuan Q."/>
            <person name="Ouyang S."/>
            <person name="Liu J."/>
            <person name="Jones K.M."/>
            <person name="Gansberger K."/>
            <person name="Moffat K."/>
            <person name="Hill J."/>
            <person name="Bera J."/>
            <person name="Fadrosh D."/>
            <person name="Jin S."/>
            <person name="Johri S."/>
            <person name="Kim M."/>
            <person name="Overton L."/>
            <person name="Reardon M."/>
            <person name="Tsitrin T."/>
            <person name="Vuong H."/>
            <person name="Weaver B."/>
            <person name="Ciecko A."/>
            <person name="Tallon L."/>
            <person name="Jackson J."/>
            <person name="Pai G."/>
            <person name="Aken S.V."/>
            <person name="Utterback T."/>
            <person name="Reidmuller S."/>
            <person name="Feldblyum T."/>
            <person name="Hsiao J."/>
            <person name="Zismann V."/>
            <person name="Iobst S."/>
            <person name="de Vazeille A.R."/>
            <person name="Buell C.R."/>
            <person name="Ying K."/>
            <person name="Li Y."/>
            <person name="Lu T."/>
            <person name="Huang Y."/>
            <person name="Zhao Q."/>
            <person name="Feng Q."/>
            <person name="Zhang L."/>
            <person name="Zhu J."/>
            <person name="Weng Q."/>
            <person name="Mu J."/>
            <person name="Lu Y."/>
            <person name="Fan D."/>
            <person name="Liu Y."/>
            <person name="Guan J."/>
            <person name="Zhang Y."/>
            <person name="Yu S."/>
            <person name="Liu X."/>
            <person name="Zhang Y."/>
            <person name="Hong G."/>
            <person name="Han B."/>
            <person name="Choisne N."/>
            <person name="Demange N."/>
            <person name="Orjeda G."/>
            <person name="Samain S."/>
            <person name="Cattolico L."/>
            <person name="Pelletier E."/>
            <person name="Couloux A."/>
            <person name="Segurens B."/>
            <person name="Wincker P."/>
            <person name="D'Hont A."/>
            <person name="Scarpelli C."/>
            <person name="Weissenbach J."/>
            <person name="Salanoubat M."/>
            <person name="Quetier F."/>
            <person name="Yu Y."/>
            <person name="Kim H.R."/>
            <person name="Rambo T."/>
            <person name="Currie J."/>
            <person name="Collura K."/>
            <person name="Luo M."/>
            <person name="Yang T."/>
            <person name="Ammiraju J.S.S."/>
            <person name="Engler F."/>
            <person name="Soderlund C."/>
            <person name="Wing R.A."/>
            <person name="Palmer L.E."/>
            <person name="de la Bastide M."/>
            <person name="Spiegel L."/>
            <person name="Nascimento L."/>
            <person name="Zutavern T."/>
            <person name="O'Shaughnessy A."/>
            <person name="Dike S."/>
            <person name="Dedhia N."/>
            <person name="Preston R."/>
            <person name="Balija V."/>
            <person name="McCombie W.R."/>
            <person name="Chow T."/>
            <person name="Chen H."/>
            <person name="Chung M."/>
            <person name="Chen C."/>
            <person name="Shaw J."/>
            <person name="Wu H."/>
            <person name="Hsiao K."/>
            <person name="Chao Y."/>
            <person name="Chu M."/>
            <person name="Cheng C."/>
            <person name="Hour A."/>
            <person name="Lee P."/>
            <person name="Lin S."/>
            <person name="Lin Y."/>
            <person name="Liou J."/>
            <person name="Liu S."/>
            <person name="Hsing Y."/>
            <person name="Raghuvanshi S."/>
            <person name="Mohanty A."/>
            <person name="Bharti A.K."/>
            <person name="Gaur A."/>
            <person name="Gupta V."/>
            <person name="Kumar D."/>
            <person name="Ravi V."/>
            <person name="Vij S."/>
            <person name="Kapur A."/>
            <person name="Khurana P."/>
            <person name="Khurana P."/>
            <person name="Khurana J.P."/>
            <person name="Tyagi A.K."/>
            <person name="Gaikwad K."/>
            <person name="Singh A."/>
            <person name="Dalal V."/>
            <person name="Srivastava S."/>
            <person name="Dixit A."/>
            <person name="Pal A.K."/>
            <person name="Ghazi I.A."/>
            <person name="Yadav M."/>
            <person name="Pandit A."/>
            <person name="Bhargava A."/>
            <person name="Sureshbabu K."/>
            <person name="Batra K."/>
            <person name="Sharma T.R."/>
            <person name="Mohapatra T."/>
            <person name="Singh N.K."/>
            <person name="Messing J."/>
            <person name="Nelson A.B."/>
            <person name="Fuks G."/>
            <person name="Kavchok S."/>
            <person name="Keizer G."/>
            <person name="Linton E."/>
            <person name="Llaca V."/>
            <person name="Song R."/>
            <person name="Tanyolac B."/>
            <person name="Young S."/>
            <person name="Ho-Il K."/>
            <person name="Hahn J.H."/>
            <person name="Sangsakoo G."/>
            <person name="Vanavichit A."/>
            <person name="de Mattos Luiz.A.T."/>
            <person name="Zimmer P.D."/>
            <person name="Malone G."/>
            <person name="Dellagostin O."/>
            <person name="de Oliveira A.C."/>
            <person name="Bevan M."/>
            <person name="Bancroft I."/>
            <person name="Minx P."/>
            <person name="Cordum H."/>
            <person name="Wilson R."/>
            <person name="Cheng Z."/>
            <person name="Jin W."/>
            <person name="Jiang J."/>
            <person name="Leong S.A."/>
            <person name="Iwama H."/>
            <person name="Gojobori T."/>
            <person name="Itoh T."/>
            <person name="Niimura Y."/>
            <person name="Fujii Y."/>
            <person name="Habara T."/>
            <person name="Sakai H."/>
            <person name="Sato Y."/>
            <person name="Wilson G."/>
            <person name="Kumar K."/>
            <person name="McCouch S."/>
            <person name="Juretic N."/>
            <person name="Hoen D."/>
            <person name="Wright S."/>
            <person name="Bruskiewich R."/>
            <person name="Bureau T."/>
            <person name="Miyao A."/>
            <person name="Hirochika H."/>
            <person name="Nishikawa T."/>
            <person name="Kadowaki K."/>
            <person name="Sugiura M."/>
            <person name="Burr B."/>
            <person name="Sasaki T."/>
        </authorList>
    </citation>
    <scope>NUCLEOTIDE SEQUENCE [LARGE SCALE GENOMIC DNA]</scope>
    <source>
        <strain evidence="3">cv. Nipponbare</strain>
    </source>
</reference>
<feature type="compositionally biased region" description="Polar residues" evidence="1">
    <location>
        <begin position="98"/>
        <end position="108"/>
    </location>
</feature>
<evidence type="ECO:0000313" key="2">
    <source>
        <dbReference type="EMBL" id="BAF21129.1"/>
    </source>
</evidence>
<feature type="compositionally biased region" description="Pro residues" evidence="1">
    <location>
        <begin position="138"/>
        <end position="151"/>
    </location>
</feature>
<dbReference type="Proteomes" id="UP000000763">
    <property type="component" value="Chromosome 7"/>
</dbReference>
<evidence type="ECO:0000313" key="3">
    <source>
        <dbReference type="Proteomes" id="UP000000763"/>
    </source>
</evidence>
<sequence length="223" mass="24652">MNPRRRRGADTSLRRLGLRPRRRWPDGAASPHGEPHRLRLRLGVGFPPSLWEKENISPRFDRDEPSHSDSDSNSNSNVGGFYPSTIKRAPHPPPEITKSLNSQNQFAHQTSQIPLPPVLGFAEELLSFHPWRRGGARRPPPPRPSRWPTPPSSRSTSSSASSRARVAPRRARRCCGSSPTGRPWPSASPPTPTSSTASPPPAAAPTSHRGCRPLPRRWISARV</sequence>
<organism evidence="2 3">
    <name type="scientific">Oryza sativa subsp. japonica</name>
    <name type="common">Rice</name>
    <dbReference type="NCBI Taxonomy" id="39947"/>
    <lineage>
        <taxon>Eukaryota</taxon>
        <taxon>Viridiplantae</taxon>
        <taxon>Streptophyta</taxon>
        <taxon>Embryophyta</taxon>
        <taxon>Tracheophyta</taxon>
        <taxon>Spermatophyta</taxon>
        <taxon>Magnoliopsida</taxon>
        <taxon>Liliopsida</taxon>
        <taxon>Poales</taxon>
        <taxon>Poaceae</taxon>
        <taxon>BOP clade</taxon>
        <taxon>Oryzoideae</taxon>
        <taxon>Oryzeae</taxon>
        <taxon>Oryzinae</taxon>
        <taxon>Oryza</taxon>
        <taxon>Oryza sativa</taxon>
    </lineage>
</organism>
<reference evidence="3" key="2">
    <citation type="journal article" date="2008" name="Nucleic Acids Res.">
        <title>The rice annotation project database (RAP-DB): 2008 update.</title>
        <authorList>
            <consortium name="The rice annotation project (RAP)"/>
        </authorList>
    </citation>
    <scope>GENOME REANNOTATION</scope>
    <source>
        <strain evidence="3">cv. Nipponbare</strain>
    </source>
</reference>
<dbReference type="EMBL" id="AP008213">
    <property type="protein sequence ID" value="BAF21129.1"/>
    <property type="molecule type" value="Genomic_DNA"/>
</dbReference>
<gene>
    <name evidence="2" type="ordered locus">Os07g0227200</name>
</gene>
<feature type="region of interest" description="Disordered" evidence="1">
    <location>
        <begin position="132"/>
        <end position="223"/>
    </location>
</feature>
<protein>
    <submittedName>
        <fullName evidence="2">Os07g0227200 protein</fullName>
    </submittedName>
</protein>
<feature type="region of interest" description="Disordered" evidence="1">
    <location>
        <begin position="1"/>
        <end position="108"/>
    </location>
</feature>
<name>B7EK58_ORYSJ</name>
<dbReference type="AlphaFoldDB" id="B7EK58"/>
<accession>B7EK58</accession>
<feature type="compositionally biased region" description="Low complexity" evidence="1">
    <location>
        <begin position="152"/>
        <end position="165"/>
    </location>
</feature>
<feature type="compositionally biased region" description="Pro residues" evidence="1">
    <location>
        <begin position="186"/>
        <end position="203"/>
    </location>
</feature>
<dbReference type="KEGG" id="dosa:Os07g0227200"/>
<proteinExistence type="predicted"/>
<dbReference type="KEGG" id="osa:4342757"/>
<evidence type="ECO:0000256" key="1">
    <source>
        <dbReference type="SAM" id="MobiDB-lite"/>
    </source>
</evidence>